<dbReference type="InterPro" id="IPR050727">
    <property type="entry name" value="GH43_arabinanases"/>
</dbReference>
<dbReference type="SUPFAM" id="SSF75005">
    <property type="entry name" value="Arabinanase/levansucrase/invertase"/>
    <property type="match status" value="1"/>
</dbReference>
<evidence type="ECO:0000313" key="11">
    <source>
        <dbReference type="EMBL" id="TVY90028.1"/>
    </source>
</evidence>
<dbReference type="UniPathway" id="UPA00667"/>
<gene>
    <name evidence="11" type="primary">abnA</name>
    <name evidence="11" type="ORF">LAWI1_G003386</name>
</gene>
<dbReference type="EMBL" id="QGML01001008">
    <property type="protein sequence ID" value="TVY90028.1"/>
    <property type="molecule type" value="Genomic_DNA"/>
</dbReference>
<feature type="chain" id="PRO_5021977249" description="Arabinan endo-1,5-alpha-L-arabinosidase" evidence="10">
    <location>
        <begin position="24"/>
        <end position="340"/>
    </location>
</feature>
<dbReference type="InterPro" id="IPR023296">
    <property type="entry name" value="Glyco_hydro_beta-prop_sf"/>
</dbReference>
<proteinExistence type="inferred from homology"/>
<evidence type="ECO:0000256" key="3">
    <source>
        <dbReference type="ARBA" id="ARBA00009865"/>
    </source>
</evidence>
<evidence type="ECO:0000313" key="12">
    <source>
        <dbReference type="Proteomes" id="UP000315522"/>
    </source>
</evidence>
<protein>
    <recommendedName>
        <fullName evidence="4 7">Arabinan endo-1,5-alpha-L-arabinosidase</fullName>
        <ecNumber evidence="4 7">3.2.1.99</ecNumber>
    </recommendedName>
</protein>
<organism evidence="11 12">
    <name type="scientific">Lachnellula willkommii</name>
    <dbReference type="NCBI Taxonomy" id="215461"/>
    <lineage>
        <taxon>Eukaryota</taxon>
        <taxon>Fungi</taxon>
        <taxon>Dikarya</taxon>
        <taxon>Ascomycota</taxon>
        <taxon>Pezizomycotina</taxon>
        <taxon>Leotiomycetes</taxon>
        <taxon>Helotiales</taxon>
        <taxon>Lachnaceae</taxon>
        <taxon>Lachnellula</taxon>
    </lineage>
</organism>
<evidence type="ECO:0000256" key="6">
    <source>
        <dbReference type="ARBA" id="ARBA00023295"/>
    </source>
</evidence>
<comment type="caution">
    <text evidence="11">The sequence shown here is derived from an EMBL/GenBank/DDBJ whole genome shotgun (WGS) entry which is preliminary data.</text>
</comment>
<evidence type="ECO:0000256" key="9">
    <source>
        <dbReference type="PIRSR" id="PIRSR606710-2"/>
    </source>
</evidence>
<feature type="signal peptide" evidence="10">
    <location>
        <begin position="1"/>
        <end position="23"/>
    </location>
</feature>
<comment type="pathway">
    <text evidence="2 7">Glycan metabolism; L-arabinan degradation.</text>
</comment>
<reference evidence="11 12" key="1">
    <citation type="submission" date="2018-05" db="EMBL/GenBank/DDBJ databases">
        <title>Genome sequencing and assembly of the regulated plant pathogen Lachnellula willkommii and related sister species for the development of diagnostic species identification markers.</title>
        <authorList>
            <person name="Giroux E."/>
            <person name="Bilodeau G."/>
        </authorList>
    </citation>
    <scope>NUCLEOTIDE SEQUENCE [LARGE SCALE GENOMIC DNA]</scope>
    <source>
        <strain evidence="11 12">CBS 172.35</strain>
    </source>
</reference>
<name>A0A559MAQ7_9HELO</name>
<dbReference type="InterPro" id="IPR006710">
    <property type="entry name" value="Glyco_hydro_43"/>
</dbReference>
<comment type="catalytic activity">
    <reaction evidence="1 7">
        <text>Endohydrolysis of (1-&gt;5)-alpha-arabinofuranosidic linkages in (1-&gt;5)-arabinans.</text>
        <dbReference type="EC" id="3.2.1.99"/>
    </reaction>
</comment>
<accession>A0A559MAQ7</accession>
<dbReference type="AlphaFoldDB" id="A0A559MAQ7"/>
<dbReference type="CDD" id="cd18831">
    <property type="entry name" value="GH43_AnAbnA-like"/>
    <property type="match status" value="1"/>
</dbReference>
<dbReference type="GO" id="GO:0046558">
    <property type="term" value="F:arabinan endo-1,5-alpha-L-arabinosidase activity"/>
    <property type="evidence" value="ECO:0007669"/>
    <property type="project" value="UniProtKB-EC"/>
</dbReference>
<evidence type="ECO:0000256" key="10">
    <source>
        <dbReference type="SAM" id="SignalP"/>
    </source>
</evidence>
<dbReference type="PIRSF" id="PIRSF026534">
    <property type="entry name" value="Endo_alpha-L-arabinosidase"/>
    <property type="match status" value="1"/>
</dbReference>
<feature type="active site" description="Proton donor" evidence="8">
    <location>
        <position position="202"/>
    </location>
</feature>
<dbReference type="GO" id="GO:0031222">
    <property type="term" value="P:arabinan catabolic process"/>
    <property type="evidence" value="ECO:0007669"/>
    <property type="project" value="UniProtKB-UniPathway"/>
</dbReference>
<feature type="active site" description="Proton acceptor" evidence="8">
    <location>
        <position position="36"/>
    </location>
</feature>
<comment type="similarity">
    <text evidence="3 7">Belongs to the glycosyl hydrolase 43 family.</text>
</comment>
<dbReference type="PANTHER" id="PTHR43301:SF3">
    <property type="entry name" value="ARABINAN ENDO-1,5-ALPHA-L-ARABINOSIDASE A-RELATED"/>
    <property type="match status" value="1"/>
</dbReference>
<dbReference type="PANTHER" id="PTHR43301">
    <property type="entry name" value="ARABINAN ENDO-1,5-ALPHA-L-ARABINOSIDASE"/>
    <property type="match status" value="1"/>
</dbReference>
<dbReference type="Proteomes" id="UP000315522">
    <property type="component" value="Unassembled WGS sequence"/>
</dbReference>
<sequence length="340" mass="36368">MFSLLRSATAFLIATASLAQGYADPGACSGACWAHDPSIIQRSSDDLYFKFNTGSGIEIATASSLSGPWTLEGYALPDGSKIDLTGNTDLWAPDVHKVGDLYYMYYAVSTSGSQVSAIGLATSSTLEVGSWTDLGATGIASTSAKPYNAIDPNLIEVDSDYYLNFGSFWHDIYQAPMSSDAKTVASSSVNIEYNSTGTRPSEGSYMFNYDGYYYLLWSSGICCGYDTSKPATGAEYKIMMCRSTSFDSGFVDQSGVACTSNGGTVLLASHGTTYGPGGQQVFPSLLCHQELIRLNRGVFTDSSKGLVLYYHYADTSVGMGDGSYLFGWNVLGWSDGWPTV</sequence>
<dbReference type="Gene3D" id="2.115.10.20">
    <property type="entry name" value="Glycosyl hydrolase domain, family 43"/>
    <property type="match status" value="1"/>
</dbReference>
<keyword evidence="10" id="KW-0732">Signal</keyword>
<evidence type="ECO:0000256" key="8">
    <source>
        <dbReference type="PIRSR" id="PIRSR606710-1"/>
    </source>
</evidence>
<dbReference type="EC" id="3.2.1.99" evidence="4 7"/>
<evidence type="ECO:0000256" key="2">
    <source>
        <dbReference type="ARBA" id="ARBA00004834"/>
    </source>
</evidence>
<dbReference type="InterPro" id="IPR016840">
    <property type="entry name" value="Glyco_hydro_43_endo_a_Ara-ase"/>
</dbReference>
<evidence type="ECO:0000256" key="5">
    <source>
        <dbReference type="ARBA" id="ARBA00022801"/>
    </source>
</evidence>
<keyword evidence="6 7" id="KW-0326">Glycosidase</keyword>
<evidence type="ECO:0000256" key="7">
    <source>
        <dbReference type="PIRNR" id="PIRNR026534"/>
    </source>
</evidence>
<keyword evidence="12" id="KW-1185">Reference proteome</keyword>
<evidence type="ECO:0000256" key="1">
    <source>
        <dbReference type="ARBA" id="ARBA00000375"/>
    </source>
</evidence>
<keyword evidence="5 7" id="KW-0378">Hydrolase</keyword>
<evidence type="ECO:0000256" key="4">
    <source>
        <dbReference type="ARBA" id="ARBA00012586"/>
    </source>
</evidence>
<feature type="site" description="Important for catalytic activity, responsible for pKa modulation of the active site Glu and correct orientation of both the proton donor and substrate" evidence="9">
    <location>
        <position position="151"/>
    </location>
</feature>
<dbReference type="Pfam" id="PF04616">
    <property type="entry name" value="Glyco_hydro_43"/>
    <property type="match status" value="1"/>
</dbReference>